<evidence type="ECO:0000256" key="1">
    <source>
        <dbReference type="SAM" id="Phobius"/>
    </source>
</evidence>
<feature type="transmembrane region" description="Helical" evidence="1">
    <location>
        <begin position="191"/>
        <end position="216"/>
    </location>
</feature>
<feature type="transmembrane region" description="Helical" evidence="1">
    <location>
        <begin position="110"/>
        <end position="129"/>
    </location>
</feature>
<feature type="domain" description="DUF6533" evidence="2">
    <location>
        <begin position="15"/>
        <end position="58"/>
    </location>
</feature>
<feature type="transmembrane region" description="Helical" evidence="1">
    <location>
        <begin position="228"/>
        <end position="244"/>
    </location>
</feature>
<evidence type="ECO:0000313" key="4">
    <source>
        <dbReference type="Proteomes" id="UP000053593"/>
    </source>
</evidence>
<keyword evidence="1" id="KW-1133">Transmembrane helix</keyword>
<dbReference type="Proteomes" id="UP000053593">
    <property type="component" value="Unassembled WGS sequence"/>
</dbReference>
<keyword evidence="1" id="KW-0812">Transmembrane</keyword>
<dbReference type="InterPro" id="IPR045340">
    <property type="entry name" value="DUF6533"/>
</dbReference>
<gene>
    <name evidence="3" type="ORF">GYMLUDRAFT_45136</name>
</gene>
<reference evidence="3 4" key="1">
    <citation type="submission" date="2014-04" db="EMBL/GenBank/DDBJ databases">
        <title>Evolutionary Origins and Diversification of the Mycorrhizal Mutualists.</title>
        <authorList>
            <consortium name="DOE Joint Genome Institute"/>
            <consortium name="Mycorrhizal Genomics Consortium"/>
            <person name="Kohler A."/>
            <person name="Kuo A."/>
            <person name="Nagy L.G."/>
            <person name="Floudas D."/>
            <person name="Copeland A."/>
            <person name="Barry K.W."/>
            <person name="Cichocki N."/>
            <person name="Veneault-Fourrey C."/>
            <person name="LaButti K."/>
            <person name="Lindquist E.A."/>
            <person name="Lipzen A."/>
            <person name="Lundell T."/>
            <person name="Morin E."/>
            <person name="Murat C."/>
            <person name="Riley R."/>
            <person name="Ohm R."/>
            <person name="Sun H."/>
            <person name="Tunlid A."/>
            <person name="Henrissat B."/>
            <person name="Grigoriev I.V."/>
            <person name="Hibbett D.S."/>
            <person name="Martin F."/>
        </authorList>
    </citation>
    <scope>NUCLEOTIDE SEQUENCE [LARGE SCALE GENOMIC DNA]</scope>
    <source>
        <strain evidence="3 4">FD-317 M1</strain>
    </source>
</reference>
<feature type="transmembrane region" description="Helical" evidence="1">
    <location>
        <begin position="82"/>
        <end position="103"/>
    </location>
</feature>
<feature type="transmembrane region" description="Helical" evidence="1">
    <location>
        <begin position="149"/>
        <end position="171"/>
    </location>
</feature>
<dbReference type="AlphaFoldDB" id="A0A0D0B623"/>
<organism evidence="3 4">
    <name type="scientific">Collybiopsis luxurians FD-317 M1</name>
    <dbReference type="NCBI Taxonomy" id="944289"/>
    <lineage>
        <taxon>Eukaryota</taxon>
        <taxon>Fungi</taxon>
        <taxon>Dikarya</taxon>
        <taxon>Basidiomycota</taxon>
        <taxon>Agaricomycotina</taxon>
        <taxon>Agaricomycetes</taxon>
        <taxon>Agaricomycetidae</taxon>
        <taxon>Agaricales</taxon>
        <taxon>Marasmiineae</taxon>
        <taxon>Omphalotaceae</taxon>
        <taxon>Collybiopsis</taxon>
        <taxon>Collybiopsis luxurians</taxon>
    </lineage>
</organism>
<keyword evidence="4" id="KW-1185">Reference proteome</keyword>
<dbReference type="HOGENOM" id="CLU_860677_0_0_1"/>
<dbReference type="EMBL" id="KN834783">
    <property type="protein sequence ID" value="KIK58840.1"/>
    <property type="molecule type" value="Genomic_DNA"/>
</dbReference>
<evidence type="ECO:0000259" key="2">
    <source>
        <dbReference type="Pfam" id="PF20151"/>
    </source>
</evidence>
<proteinExistence type="predicted"/>
<keyword evidence="1" id="KW-0472">Membrane</keyword>
<sequence>MLEKAIQKQQIVTYSGYSKLALLLYEIIINLDREVQLVWSTCGTFHWSNVIYFVNRYPLVAYEVWNIFYTPYLPHCDTLYKIFYYVSVIPTRTAITIVWIQCVFAMYKNIVLCGIISILGLTIVSVDIYQGVDSSCIRNTSFSEFLSGILVYISLTTFDLLATSSVIIKLIQTIRKSGGFRTLGRRTLLNYVFRSGILYFGAVSVPQLIAVALYFAPPGLYSTIVNNFLVHISSVMTARFLLGLRETREAQQKSEYTDDDMQLSIFTFDLTTTNRTDDSGAGYESRRRTDVGI</sequence>
<evidence type="ECO:0000313" key="3">
    <source>
        <dbReference type="EMBL" id="KIK58840.1"/>
    </source>
</evidence>
<dbReference type="Pfam" id="PF20151">
    <property type="entry name" value="DUF6533"/>
    <property type="match status" value="1"/>
</dbReference>
<accession>A0A0D0B623</accession>
<dbReference type="OrthoDB" id="3258863at2759"/>
<name>A0A0D0B623_9AGAR</name>
<protein>
    <recommendedName>
        <fullName evidence="2">DUF6533 domain-containing protein</fullName>
    </recommendedName>
</protein>